<evidence type="ECO:0000259" key="1">
    <source>
        <dbReference type="Pfam" id="PF13610"/>
    </source>
</evidence>
<organism evidence="2 3">
    <name type="scientific">Sphingomonas vulcanisoli</name>
    <dbReference type="NCBI Taxonomy" id="1658060"/>
    <lineage>
        <taxon>Bacteria</taxon>
        <taxon>Pseudomonadati</taxon>
        <taxon>Pseudomonadota</taxon>
        <taxon>Alphaproteobacteria</taxon>
        <taxon>Sphingomonadales</taxon>
        <taxon>Sphingomonadaceae</taxon>
        <taxon>Sphingomonas</taxon>
    </lineage>
</organism>
<proteinExistence type="predicted"/>
<name>A0ABX0TXD6_9SPHN</name>
<dbReference type="Pfam" id="PF13610">
    <property type="entry name" value="DDE_Tnp_IS240"/>
    <property type="match status" value="1"/>
</dbReference>
<feature type="domain" description="DDE" evidence="1">
    <location>
        <begin position="2"/>
        <end position="73"/>
    </location>
</feature>
<keyword evidence="3" id="KW-1185">Reference proteome</keyword>
<reference evidence="2 3" key="1">
    <citation type="submission" date="2020-03" db="EMBL/GenBank/DDBJ databases">
        <title>Genomic Encyclopedia of Type Strains, Phase III (KMG-III): the genomes of soil and plant-associated and newly described type strains.</title>
        <authorList>
            <person name="Whitman W."/>
        </authorList>
    </citation>
    <scope>NUCLEOTIDE SEQUENCE [LARGE SCALE GENOMIC DNA]</scope>
    <source>
        <strain evidence="2 3">CECT 8804</strain>
    </source>
</reference>
<sequence>MPERINTDGLGSYKAAMRNLGNAEKQEVGRHANNRGENSHLPFRRRERAMLIFRQMKSLQKFASVHANVHNHFNLERHLIDRTTCKRRRAAALAEWQKLMGQVPALKD</sequence>
<dbReference type="InterPro" id="IPR032874">
    <property type="entry name" value="DDE_dom"/>
</dbReference>
<evidence type="ECO:0000313" key="2">
    <source>
        <dbReference type="EMBL" id="NIJ09060.1"/>
    </source>
</evidence>
<accession>A0ABX0TXD6</accession>
<comment type="caution">
    <text evidence="2">The sequence shown here is derived from an EMBL/GenBank/DDBJ whole genome shotgun (WGS) entry which is preliminary data.</text>
</comment>
<gene>
    <name evidence="2" type="ORF">FHS31_002690</name>
</gene>
<evidence type="ECO:0000313" key="3">
    <source>
        <dbReference type="Proteomes" id="UP000727456"/>
    </source>
</evidence>
<dbReference type="EMBL" id="JAAOZC010000007">
    <property type="protein sequence ID" value="NIJ09060.1"/>
    <property type="molecule type" value="Genomic_DNA"/>
</dbReference>
<dbReference type="Proteomes" id="UP000727456">
    <property type="component" value="Unassembled WGS sequence"/>
</dbReference>
<protein>
    <submittedName>
        <fullName evidence="2">Transposase-like protein</fullName>
    </submittedName>
</protein>